<feature type="region of interest" description="Disordered" evidence="1">
    <location>
        <begin position="109"/>
        <end position="130"/>
    </location>
</feature>
<protein>
    <recommendedName>
        <fullName evidence="4">Dinitrogenase iron-molybdenum cofactor biosynthesis domain-containing protein</fullName>
    </recommendedName>
</protein>
<proteinExistence type="predicted"/>
<evidence type="ECO:0008006" key="4">
    <source>
        <dbReference type="Google" id="ProtNLM"/>
    </source>
</evidence>
<reference evidence="2" key="1">
    <citation type="submission" date="2006-05" db="EMBL/GenBank/DDBJ databases">
        <title>Annotation of the draft genome assembly of Desulfuromonas acetoxidans DSM 684.</title>
        <authorList>
            <consortium name="US DOE Joint Genome Institute (JGI-ORNL)"/>
            <person name="Larimer F."/>
            <person name="Land M."/>
            <person name="Hauser L."/>
        </authorList>
    </citation>
    <scope>NUCLEOTIDE SEQUENCE [LARGE SCALE GENOMIC DNA]</scope>
    <source>
        <strain evidence="2">DSM 684</strain>
    </source>
</reference>
<organism evidence="2 3">
    <name type="scientific">Desulfuromonas acetoxidans (strain DSM 684 / 11070)</name>
    <dbReference type="NCBI Taxonomy" id="281689"/>
    <lineage>
        <taxon>Bacteria</taxon>
        <taxon>Pseudomonadati</taxon>
        <taxon>Thermodesulfobacteriota</taxon>
        <taxon>Desulfuromonadia</taxon>
        <taxon>Desulfuromonadales</taxon>
        <taxon>Desulfuromonadaceae</taxon>
        <taxon>Desulfuromonas</taxon>
    </lineage>
</organism>
<evidence type="ECO:0000313" key="3">
    <source>
        <dbReference type="Proteomes" id="UP000005695"/>
    </source>
</evidence>
<keyword evidence="3" id="KW-1185">Reference proteome</keyword>
<dbReference type="InterPro" id="IPR036105">
    <property type="entry name" value="DiNase_FeMo-co_biosyn_sf"/>
</dbReference>
<sequence>MATAGFTIWNDRIAPVFDVASQLIIVDEHLDQPWRQLTLPEGSALDKLWFLKQQQVTTLVCGAMTCSSYYAADGYGITVYRFIAGPCQAVIDGWLNHVPLEHHFPMPGCGGAGRQRRGRRNKQTMLRPLK</sequence>
<gene>
    <name evidence="2" type="ORF">Dace_0414</name>
</gene>
<name>Q1JWI3_DESA6</name>
<dbReference type="Proteomes" id="UP000005695">
    <property type="component" value="Unassembled WGS sequence"/>
</dbReference>
<dbReference type="OrthoDB" id="280278at2"/>
<evidence type="ECO:0000313" key="2">
    <source>
        <dbReference type="EMBL" id="EAT14585.1"/>
    </source>
</evidence>
<comment type="caution">
    <text evidence="2">The sequence shown here is derived from an EMBL/GenBank/DDBJ whole genome shotgun (WGS) entry which is preliminary data.</text>
</comment>
<dbReference type="AlphaFoldDB" id="Q1JWI3"/>
<dbReference type="EMBL" id="AAEW02000021">
    <property type="protein sequence ID" value="EAT14585.1"/>
    <property type="molecule type" value="Genomic_DNA"/>
</dbReference>
<evidence type="ECO:0000256" key="1">
    <source>
        <dbReference type="SAM" id="MobiDB-lite"/>
    </source>
</evidence>
<dbReference type="RefSeq" id="WP_006002441.1">
    <property type="nucleotide sequence ID" value="NZ_AAEW02000021.1"/>
</dbReference>
<accession>Q1JWI3</accession>
<reference evidence="2" key="2">
    <citation type="submission" date="2006-05" db="EMBL/GenBank/DDBJ databases">
        <title>Sequencing of the draft genome and assembly of Desulfuromonas acetoxidans DSM 684.</title>
        <authorList>
            <consortium name="US DOE Joint Genome Institute (JGI-PGF)"/>
            <person name="Copeland A."/>
            <person name="Lucas S."/>
            <person name="Lapidus A."/>
            <person name="Barry K."/>
            <person name="Detter J.C."/>
            <person name="Glavina del Rio T."/>
            <person name="Hammon N."/>
            <person name="Israni S."/>
            <person name="Dalin E."/>
            <person name="Tice H."/>
            <person name="Bruce D."/>
            <person name="Pitluck S."/>
            <person name="Richardson P."/>
        </authorList>
    </citation>
    <scope>NUCLEOTIDE SEQUENCE [LARGE SCALE GENOMIC DNA]</scope>
    <source>
        <strain evidence="2">DSM 684</strain>
    </source>
</reference>
<dbReference type="SUPFAM" id="SSF53146">
    <property type="entry name" value="Nitrogenase accessory factor-like"/>
    <property type="match status" value="1"/>
</dbReference>